<keyword evidence="5 12" id="KW-0378">Hydrolase</keyword>
<keyword evidence="1 12" id="KW-0639">Primosome</keyword>
<feature type="binding site" evidence="12">
    <location>
        <position position="489"/>
    </location>
    <ligand>
        <name>Zn(2+)</name>
        <dbReference type="ChEBI" id="CHEBI:29105"/>
        <label>1</label>
    </ligand>
</feature>
<dbReference type="SUPFAM" id="SSF52540">
    <property type="entry name" value="P-loop containing nucleoside triphosphate hydrolases"/>
    <property type="match status" value="1"/>
</dbReference>
<dbReference type="PANTHER" id="PTHR30580:SF0">
    <property type="entry name" value="PRIMOSOMAL PROTEIN N"/>
    <property type="match status" value="1"/>
</dbReference>
<name>A0A2V3U8J4_9HYPH</name>
<dbReference type="FunFam" id="3.40.50.300:FF:000489">
    <property type="entry name" value="Primosome assembly protein PriA"/>
    <property type="match status" value="1"/>
</dbReference>
<evidence type="ECO:0000256" key="3">
    <source>
        <dbReference type="ARBA" id="ARBA00022723"/>
    </source>
</evidence>
<sequence>MSRLIAIPAARLRVEDEHPSRQCYACRHERRHESRHESCHGHRNVMSITEASPAIKTASTGQIVDVLVPVALDTAYSYKVPAGLELARGDVVVVPLGPRETVGVVWDARSGDGGNLKAVVGRVDTTPMSPALRKLVEWIAWYTVSPRGLALRLALRVPDPSRPETPRVGVRLAGPPPARLTPGRQRVLEVAAGGLVFTKKALAEEAAVSQAVVNGLIDEGTLETVALAQEPVALPPDPAFAQASLSPAQLETADALRETVGEGAFSVTLVEGVTGSGKTEVYFEAIAEALARGKQALILMPEIALTAQFLERFAGRFGVKPAEWHSGVAARRRERIHLGVAAGEVRVVVGARSALFLPFRELGIIVVDEEHETAYKQEDNVQYHARDMAIVRGRIEGFPVVLTSATPSIETKVNAQSGRYRYLALPERFGGRAMPTIRAIDLRRHPAERDHWLSPPLVEAMRDTLEQGEQALLYLNRRGYAPLTLCRACGHRFQCPNCSAWLVEHRYRRALVCHHCGHVERRPDNCPSCGTVDALTACGPGVERLAEEVAEHFPDKRCIVLSSDMPGGTERLREELQAVADGEFSIVIGTQLVAKGHNFPGLTLVGVVDADIGLANGDPRAAERTFQLLQQVTGRAGRFEKPGRALIQTFQPDHPVLQALLSGNAERFYREEIAQREAAGLPPFGRLAGIIVAAADRNEAEAHARALARTAETPPDVHVFGPAEAPLALIRGRYRFRLLVRATRETDLQGYLRDWMARAPRPPQRIRVTIDVDPQSFL</sequence>
<dbReference type="CDD" id="cd18804">
    <property type="entry name" value="SF2_C_priA"/>
    <property type="match status" value="1"/>
</dbReference>
<dbReference type="InterPro" id="IPR041236">
    <property type="entry name" value="PriA_C"/>
</dbReference>
<keyword evidence="10 12" id="KW-0413">Isomerase</keyword>
<dbReference type="NCBIfam" id="NF004070">
    <property type="entry name" value="PRK05580.2-2"/>
    <property type="match status" value="1"/>
</dbReference>
<evidence type="ECO:0000256" key="8">
    <source>
        <dbReference type="ARBA" id="ARBA00022840"/>
    </source>
</evidence>
<dbReference type="CDD" id="cd17929">
    <property type="entry name" value="DEXHc_priA"/>
    <property type="match status" value="1"/>
</dbReference>
<keyword evidence="9 12" id="KW-0238">DNA-binding</keyword>
<evidence type="ECO:0000256" key="5">
    <source>
        <dbReference type="ARBA" id="ARBA00022801"/>
    </source>
</evidence>
<dbReference type="InterPro" id="IPR005259">
    <property type="entry name" value="PriA"/>
</dbReference>
<proteinExistence type="inferred from homology"/>
<dbReference type="InterPro" id="IPR001650">
    <property type="entry name" value="Helicase_C-like"/>
</dbReference>
<evidence type="ECO:0000256" key="11">
    <source>
        <dbReference type="ARBA" id="ARBA00048988"/>
    </source>
</evidence>
<dbReference type="NCBIfam" id="TIGR00595">
    <property type="entry name" value="priA"/>
    <property type="match status" value="1"/>
</dbReference>
<dbReference type="GO" id="GO:1990077">
    <property type="term" value="C:primosome complex"/>
    <property type="evidence" value="ECO:0007669"/>
    <property type="project" value="UniProtKB-UniRule"/>
</dbReference>
<dbReference type="InterPro" id="IPR027417">
    <property type="entry name" value="P-loop_NTPase"/>
</dbReference>
<dbReference type="Pfam" id="PF17764">
    <property type="entry name" value="PriA_3primeBD"/>
    <property type="match status" value="1"/>
</dbReference>
<dbReference type="InterPro" id="IPR040498">
    <property type="entry name" value="PriA_CRR"/>
</dbReference>
<evidence type="ECO:0000313" key="14">
    <source>
        <dbReference type="EMBL" id="PXW59030.1"/>
    </source>
</evidence>
<comment type="function">
    <text evidence="12">Initiates the restart of stalled replication forks, which reloads the replicative helicase on sites other than the origin of replication. Recognizes and binds to abandoned replication forks and remodels them to uncover a helicase loading site. Promotes assembly of the primosome at these replication forks.</text>
</comment>
<evidence type="ECO:0000256" key="12">
    <source>
        <dbReference type="HAMAP-Rule" id="MF_00983"/>
    </source>
</evidence>
<reference evidence="14 15" key="1">
    <citation type="submission" date="2018-05" db="EMBL/GenBank/DDBJ databases">
        <title>Genomic Encyclopedia of Type Strains, Phase IV (KMG-IV): sequencing the most valuable type-strain genomes for metagenomic binning, comparative biology and taxonomic classification.</title>
        <authorList>
            <person name="Goeker M."/>
        </authorList>
    </citation>
    <scope>NUCLEOTIDE SEQUENCE [LARGE SCALE GENOMIC DNA]</scope>
    <source>
        <strain evidence="14 15">DSM 6462</strain>
    </source>
</reference>
<evidence type="ECO:0000256" key="9">
    <source>
        <dbReference type="ARBA" id="ARBA00023125"/>
    </source>
</evidence>
<organism evidence="14 15">
    <name type="scientific">Chelatococcus asaccharovorans</name>
    <dbReference type="NCBI Taxonomy" id="28210"/>
    <lineage>
        <taxon>Bacteria</taxon>
        <taxon>Pseudomonadati</taxon>
        <taxon>Pseudomonadota</taxon>
        <taxon>Alphaproteobacteria</taxon>
        <taxon>Hyphomicrobiales</taxon>
        <taxon>Chelatococcaceae</taxon>
        <taxon>Chelatococcus</taxon>
    </lineage>
</organism>
<dbReference type="GO" id="GO:0043138">
    <property type="term" value="F:3'-5' DNA helicase activity"/>
    <property type="evidence" value="ECO:0007669"/>
    <property type="project" value="UniProtKB-EC"/>
</dbReference>
<feature type="binding site" evidence="12">
    <location>
        <position position="513"/>
    </location>
    <ligand>
        <name>Zn(2+)</name>
        <dbReference type="ChEBI" id="CHEBI:29105"/>
        <label>2</label>
    </ligand>
</feature>
<feature type="binding site" evidence="12">
    <location>
        <position position="529"/>
    </location>
    <ligand>
        <name>Zn(2+)</name>
        <dbReference type="ChEBI" id="CHEBI:29105"/>
        <label>1</label>
    </ligand>
</feature>
<dbReference type="GO" id="GO:0005524">
    <property type="term" value="F:ATP binding"/>
    <property type="evidence" value="ECO:0007669"/>
    <property type="project" value="UniProtKB-UniRule"/>
</dbReference>
<dbReference type="InterPro" id="IPR042115">
    <property type="entry name" value="PriA_3primeBD_sf"/>
</dbReference>
<comment type="cofactor">
    <cofactor evidence="12">
        <name>Zn(2+)</name>
        <dbReference type="ChEBI" id="CHEBI:29105"/>
    </cofactor>
    <text evidence="12">Binds 2 zinc ions per subunit.</text>
</comment>
<dbReference type="InterPro" id="IPR014001">
    <property type="entry name" value="Helicase_ATP-bd"/>
</dbReference>
<dbReference type="GO" id="GO:0003677">
    <property type="term" value="F:DNA binding"/>
    <property type="evidence" value="ECO:0007669"/>
    <property type="project" value="UniProtKB-UniRule"/>
</dbReference>
<dbReference type="PROSITE" id="PS51192">
    <property type="entry name" value="HELICASE_ATP_BIND_1"/>
    <property type="match status" value="1"/>
</dbReference>
<dbReference type="SMART" id="SM00487">
    <property type="entry name" value="DEXDc"/>
    <property type="match status" value="1"/>
</dbReference>
<feature type="binding site" evidence="12">
    <location>
        <position position="498"/>
    </location>
    <ligand>
        <name>Zn(2+)</name>
        <dbReference type="ChEBI" id="CHEBI:29105"/>
        <label>2</label>
    </ligand>
</feature>
<comment type="catalytic activity">
    <reaction evidence="12">
        <text>Couples ATP hydrolysis with the unwinding of duplex DNA by translocating in the 3'-5' direction.</text>
        <dbReference type="EC" id="5.6.2.4"/>
    </reaction>
</comment>
<feature type="binding site" evidence="12">
    <location>
        <position position="486"/>
    </location>
    <ligand>
        <name>Zn(2+)</name>
        <dbReference type="ChEBI" id="CHEBI:29105"/>
        <label>1</label>
    </ligand>
</feature>
<dbReference type="GO" id="GO:0006310">
    <property type="term" value="P:DNA recombination"/>
    <property type="evidence" value="ECO:0007669"/>
    <property type="project" value="InterPro"/>
</dbReference>
<dbReference type="Proteomes" id="UP000248021">
    <property type="component" value="Unassembled WGS sequence"/>
</dbReference>
<dbReference type="GO" id="GO:0008270">
    <property type="term" value="F:zinc ion binding"/>
    <property type="evidence" value="ECO:0007669"/>
    <property type="project" value="UniProtKB-UniRule"/>
</dbReference>
<evidence type="ECO:0000256" key="2">
    <source>
        <dbReference type="ARBA" id="ARBA00022705"/>
    </source>
</evidence>
<dbReference type="Gene3D" id="3.40.50.300">
    <property type="entry name" value="P-loop containing nucleotide triphosphate hydrolases"/>
    <property type="match status" value="2"/>
</dbReference>
<evidence type="ECO:0000313" key="15">
    <source>
        <dbReference type="Proteomes" id="UP000248021"/>
    </source>
</evidence>
<keyword evidence="4 12" id="KW-0547">Nucleotide-binding</keyword>
<dbReference type="GO" id="GO:0006302">
    <property type="term" value="P:double-strand break repair"/>
    <property type="evidence" value="ECO:0007669"/>
    <property type="project" value="InterPro"/>
</dbReference>
<comment type="caution">
    <text evidence="14">The sequence shown here is derived from an EMBL/GenBank/DDBJ whole genome shotgun (WGS) entry which is preliminary data.</text>
</comment>
<evidence type="ECO:0000256" key="6">
    <source>
        <dbReference type="ARBA" id="ARBA00022806"/>
    </source>
</evidence>
<feature type="binding site" evidence="12">
    <location>
        <position position="526"/>
    </location>
    <ligand>
        <name>Zn(2+)</name>
        <dbReference type="ChEBI" id="CHEBI:29105"/>
        <label>1</label>
    </ligand>
</feature>
<evidence type="ECO:0000256" key="4">
    <source>
        <dbReference type="ARBA" id="ARBA00022741"/>
    </source>
</evidence>
<dbReference type="HAMAP" id="MF_00983">
    <property type="entry name" value="PriA"/>
    <property type="match status" value="1"/>
</dbReference>
<accession>A0A2V3U8J4</accession>
<dbReference type="GO" id="GO:0006269">
    <property type="term" value="P:DNA replication, synthesis of primer"/>
    <property type="evidence" value="ECO:0007669"/>
    <property type="project" value="UniProtKB-KW"/>
</dbReference>
<evidence type="ECO:0000256" key="10">
    <source>
        <dbReference type="ARBA" id="ARBA00023235"/>
    </source>
</evidence>
<evidence type="ECO:0000259" key="13">
    <source>
        <dbReference type="PROSITE" id="PS51192"/>
    </source>
</evidence>
<keyword evidence="8 12" id="KW-0067">ATP-binding</keyword>
<protein>
    <recommendedName>
        <fullName evidence="12">Replication restart protein PriA</fullName>
    </recommendedName>
    <alternativeName>
        <fullName evidence="12">ATP-dependent DNA helicase PriA</fullName>
        <ecNumber evidence="12">5.6.2.4</ecNumber>
    </alternativeName>
    <alternativeName>
        <fullName evidence="12">DNA 3'-5' helicase PriA</fullName>
    </alternativeName>
</protein>
<dbReference type="AlphaFoldDB" id="A0A2V3U8J4"/>
<dbReference type="PANTHER" id="PTHR30580">
    <property type="entry name" value="PRIMOSOMAL PROTEIN N"/>
    <property type="match status" value="1"/>
</dbReference>
<dbReference type="Pfam" id="PF18074">
    <property type="entry name" value="PriA_C"/>
    <property type="match status" value="1"/>
</dbReference>
<dbReference type="GO" id="GO:0006270">
    <property type="term" value="P:DNA replication initiation"/>
    <property type="evidence" value="ECO:0007669"/>
    <property type="project" value="TreeGrafter"/>
</dbReference>
<dbReference type="Pfam" id="PF18319">
    <property type="entry name" value="Zn_ribbon_PriA"/>
    <property type="match status" value="1"/>
</dbReference>
<dbReference type="EC" id="5.6.2.4" evidence="12"/>
<gene>
    <name evidence="12" type="primary">priA</name>
    <name evidence="14" type="ORF">C7450_105379</name>
</gene>
<comment type="similarity">
    <text evidence="12">Belongs to the helicase family. PriA subfamily.</text>
</comment>
<dbReference type="InterPro" id="IPR011545">
    <property type="entry name" value="DEAD/DEAH_box_helicase_dom"/>
</dbReference>
<keyword evidence="3 12" id="KW-0479">Metal-binding</keyword>
<dbReference type="InterPro" id="IPR041222">
    <property type="entry name" value="PriA_3primeBD"/>
</dbReference>
<dbReference type="Pfam" id="PF00270">
    <property type="entry name" value="DEAD"/>
    <property type="match status" value="1"/>
</dbReference>
<feature type="binding site" evidence="12">
    <location>
        <position position="516"/>
    </location>
    <ligand>
        <name>Zn(2+)</name>
        <dbReference type="ChEBI" id="CHEBI:29105"/>
        <label>2</label>
    </ligand>
</feature>
<keyword evidence="7 12" id="KW-0862">Zinc</keyword>
<comment type="subunit">
    <text evidence="12">Component of the replication restart primosome.</text>
</comment>
<feature type="domain" description="Helicase ATP-binding" evidence="13">
    <location>
        <begin position="259"/>
        <end position="425"/>
    </location>
</feature>
<keyword evidence="15" id="KW-1185">Reference proteome</keyword>
<dbReference type="Gene3D" id="3.40.1440.60">
    <property type="entry name" value="PriA, 3(prime) DNA-binding domain"/>
    <property type="match status" value="1"/>
</dbReference>
<keyword evidence="2 12" id="KW-0235">DNA replication</keyword>
<comment type="catalytic activity">
    <reaction evidence="11 12">
        <text>ATP + H2O = ADP + phosphate + H(+)</text>
        <dbReference type="Rhea" id="RHEA:13065"/>
        <dbReference type="ChEBI" id="CHEBI:15377"/>
        <dbReference type="ChEBI" id="CHEBI:15378"/>
        <dbReference type="ChEBI" id="CHEBI:30616"/>
        <dbReference type="ChEBI" id="CHEBI:43474"/>
        <dbReference type="ChEBI" id="CHEBI:456216"/>
        <dbReference type="EC" id="5.6.2.4"/>
    </reaction>
</comment>
<keyword evidence="6 12" id="KW-0347">Helicase</keyword>
<evidence type="ECO:0000256" key="1">
    <source>
        <dbReference type="ARBA" id="ARBA00022515"/>
    </source>
</evidence>
<dbReference type="GO" id="GO:0016887">
    <property type="term" value="F:ATP hydrolysis activity"/>
    <property type="evidence" value="ECO:0007669"/>
    <property type="project" value="RHEA"/>
</dbReference>
<evidence type="ECO:0000256" key="7">
    <source>
        <dbReference type="ARBA" id="ARBA00022833"/>
    </source>
</evidence>
<feature type="binding site" evidence="12">
    <location>
        <position position="495"/>
    </location>
    <ligand>
        <name>Zn(2+)</name>
        <dbReference type="ChEBI" id="CHEBI:29105"/>
        <label>2</label>
    </ligand>
</feature>
<dbReference type="EMBL" id="QJJK01000005">
    <property type="protein sequence ID" value="PXW59030.1"/>
    <property type="molecule type" value="Genomic_DNA"/>
</dbReference>
<dbReference type="SMART" id="SM00490">
    <property type="entry name" value="HELICc"/>
    <property type="match status" value="1"/>
</dbReference>